<evidence type="ECO:0000313" key="4">
    <source>
        <dbReference type="Proteomes" id="UP000606115"/>
    </source>
</evidence>
<organism evidence="3 4">
    <name type="scientific">Glutamicibacter ardleyensis</name>
    <dbReference type="NCBI Taxonomy" id="225894"/>
    <lineage>
        <taxon>Bacteria</taxon>
        <taxon>Bacillati</taxon>
        <taxon>Actinomycetota</taxon>
        <taxon>Actinomycetes</taxon>
        <taxon>Micrococcales</taxon>
        <taxon>Micrococcaceae</taxon>
        <taxon>Glutamicibacter</taxon>
    </lineage>
</organism>
<feature type="region of interest" description="Disordered" evidence="1">
    <location>
        <begin position="86"/>
        <end position="117"/>
    </location>
</feature>
<accession>A0ABQ2DD54</accession>
<sequence>MKRIEYQWKLREVMAAAGMFSTTKLVPLLAERGVHLSTSQVYRLAAEKPERMNMQALIALLDIFDCTFEELAPRVVSENAGAATGTMDLGVERGSTAADQLRASGLRPRRAQIPPHG</sequence>
<name>A0ABQ2DD54_9MICC</name>
<reference evidence="4" key="1">
    <citation type="journal article" date="2019" name="Int. J. Syst. Evol. Microbiol.">
        <title>The Global Catalogue of Microorganisms (GCM) 10K type strain sequencing project: providing services to taxonomists for standard genome sequencing and annotation.</title>
        <authorList>
            <consortium name="The Broad Institute Genomics Platform"/>
            <consortium name="The Broad Institute Genome Sequencing Center for Infectious Disease"/>
            <person name="Wu L."/>
            <person name="Ma J."/>
        </authorList>
    </citation>
    <scope>NUCLEOTIDE SEQUENCE [LARGE SCALE GENOMIC DNA]</scope>
    <source>
        <strain evidence="4">CGMCC 1.3685</strain>
    </source>
</reference>
<dbReference type="GeneID" id="303303447"/>
<comment type="caution">
    <text evidence="3">The sequence shown here is derived from an EMBL/GenBank/DDBJ whole genome shotgun (WGS) entry which is preliminary data.</text>
</comment>
<dbReference type="InterPro" id="IPR001387">
    <property type="entry name" value="Cro/C1-type_HTH"/>
</dbReference>
<dbReference type="Proteomes" id="UP000606115">
    <property type="component" value="Unassembled WGS sequence"/>
</dbReference>
<dbReference type="RefSeq" id="WP_188684273.1">
    <property type="nucleotide sequence ID" value="NZ_BMKX01000002.1"/>
</dbReference>
<dbReference type="EMBL" id="BMKX01000002">
    <property type="protein sequence ID" value="GGJ53936.1"/>
    <property type="molecule type" value="Genomic_DNA"/>
</dbReference>
<evidence type="ECO:0000259" key="2">
    <source>
        <dbReference type="Pfam" id="PF13443"/>
    </source>
</evidence>
<proteinExistence type="predicted"/>
<evidence type="ECO:0000256" key="1">
    <source>
        <dbReference type="SAM" id="MobiDB-lite"/>
    </source>
</evidence>
<gene>
    <name evidence="3" type="ORF">GCM10007173_10590</name>
</gene>
<evidence type="ECO:0000313" key="3">
    <source>
        <dbReference type="EMBL" id="GGJ53936.1"/>
    </source>
</evidence>
<protein>
    <recommendedName>
        <fullName evidence="2">HTH cro/C1-type domain-containing protein</fullName>
    </recommendedName>
</protein>
<feature type="domain" description="HTH cro/C1-type" evidence="2">
    <location>
        <begin position="9"/>
        <end position="72"/>
    </location>
</feature>
<keyword evidence="4" id="KW-1185">Reference proteome</keyword>
<dbReference type="Pfam" id="PF13443">
    <property type="entry name" value="HTH_26"/>
    <property type="match status" value="1"/>
</dbReference>